<name>A0A9E3ZW62_9ENTE</name>
<proteinExistence type="predicted"/>
<reference evidence="2" key="1">
    <citation type="journal article" date="2021" name="PeerJ">
        <title>Extensive microbial diversity within the chicken gut microbiome revealed by metagenomics and culture.</title>
        <authorList>
            <person name="Gilroy R."/>
            <person name="Ravi A."/>
            <person name="Getino M."/>
            <person name="Pursley I."/>
            <person name="Horton D.L."/>
            <person name="Alikhan N.F."/>
            <person name="Baker D."/>
            <person name="Gharbi K."/>
            <person name="Hall N."/>
            <person name="Watson M."/>
            <person name="Adriaenssens E.M."/>
            <person name="Foster-Nyarko E."/>
            <person name="Jarju S."/>
            <person name="Secka A."/>
            <person name="Antonio M."/>
            <person name="Oren A."/>
            <person name="Chaudhuri R.R."/>
            <person name="La Ragione R."/>
            <person name="Hildebrand F."/>
            <person name="Pallen M.J."/>
        </authorList>
    </citation>
    <scope>NUCLEOTIDE SEQUENCE</scope>
    <source>
        <strain evidence="2">150</strain>
    </source>
</reference>
<accession>A0A9E3ZW62</accession>
<evidence type="ECO:0000313" key="3">
    <source>
        <dbReference type="Proteomes" id="UP000813384"/>
    </source>
</evidence>
<dbReference type="AlphaFoldDB" id="A0A9E3ZW62"/>
<dbReference type="InterPro" id="IPR010359">
    <property type="entry name" value="IrrE_HExxH"/>
</dbReference>
<dbReference type="Pfam" id="PF06114">
    <property type="entry name" value="Peptidase_M78"/>
    <property type="match status" value="1"/>
</dbReference>
<evidence type="ECO:0000259" key="1">
    <source>
        <dbReference type="Pfam" id="PF06114"/>
    </source>
</evidence>
<protein>
    <submittedName>
        <fullName evidence="2">ImmA/IrrE family metallo-endopeptidase</fullName>
    </submittedName>
</protein>
<comment type="caution">
    <text evidence="2">The sequence shown here is derived from an EMBL/GenBank/DDBJ whole genome shotgun (WGS) entry which is preliminary data.</text>
</comment>
<dbReference type="PANTHER" id="PTHR43236">
    <property type="entry name" value="ANTITOXIN HIGA1"/>
    <property type="match status" value="1"/>
</dbReference>
<dbReference type="EMBL" id="JAJJVO010000094">
    <property type="protein sequence ID" value="MCC9273866.1"/>
    <property type="molecule type" value="Genomic_DNA"/>
</dbReference>
<gene>
    <name evidence="2" type="ORF">K8V42_06205</name>
</gene>
<feature type="domain" description="IrrE N-terminal-like" evidence="1">
    <location>
        <begin position="26"/>
        <end position="125"/>
    </location>
</feature>
<dbReference type="InterPro" id="IPR052345">
    <property type="entry name" value="Rad_response_metalloprotease"/>
</dbReference>
<dbReference type="Gene3D" id="1.10.10.2910">
    <property type="match status" value="1"/>
</dbReference>
<sequence>MVIDSIDSKIANLLKEHETRNPYKIAKELGIVVIEEDLGEVFGYYNRFKRIKFVHINSRLIGREKLITCAHELGHAVCHPDENTPALTRSNLVSEYKIEKEANYFATKLLIDGSHVDDCVDGKYDILKYYGLPKYFDRFL</sequence>
<dbReference type="PANTHER" id="PTHR43236:SF1">
    <property type="entry name" value="BLL7220 PROTEIN"/>
    <property type="match status" value="1"/>
</dbReference>
<evidence type="ECO:0000313" key="2">
    <source>
        <dbReference type="EMBL" id="MCC9273866.1"/>
    </source>
</evidence>
<organism evidence="2 3">
    <name type="scientific">Enterococcus aquimarinus</name>
    <dbReference type="NCBI Taxonomy" id="328396"/>
    <lineage>
        <taxon>Bacteria</taxon>
        <taxon>Bacillati</taxon>
        <taxon>Bacillota</taxon>
        <taxon>Bacilli</taxon>
        <taxon>Lactobacillales</taxon>
        <taxon>Enterococcaceae</taxon>
        <taxon>Enterococcus</taxon>
    </lineage>
</organism>
<dbReference type="Proteomes" id="UP000813384">
    <property type="component" value="Unassembled WGS sequence"/>
</dbReference>
<reference evidence="2" key="2">
    <citation type="submission" date="2021-11" db="EMBL/GenBank/DDBJ databases">
        <authorList>
            <person name="Gilroy R."/>
        </authorList>
    </citation>
    <scope>NUCLEOTIDE SEQUENCE</scope>
    <source>
        <strain evidence="2">150</strain>
    </source>
</reference>